<evidence type="ECO:0000313" key="1">
    <source>
        <dbReference type="EMBL" id="KAK7304304.1"/>
    </source>
</evidence>
<gene>
    <name evidence="1" type="ORF">VNO77_45172</name>
</gene>
<organism evidence="1 2">
    <name type="scientific">Canavalia gladiata</name>
    <name type="common">Sword bean</name>
    <name type="synonym">Dolichos gladiatus</name>
    <dbReference type="NCBI Taxonomy" id="3824"/>
    <lineage>
        <taxon>Eukaryota</taxon>
        <taxon>Viridiplantae</taxon>
        <taxon>Streptophyta</taxon>
        <taxon>Embryophyta</taxon>
        <taxon>Tracheophyta</taxon>
        <taxon>Spermatophyta</taxon>
        <taxon>Magnoliopsida</taxon>
        <taxon>eudicotyledons</taxon>
        <taxon>Gunneridae</taxon>
        <taxon>Pentapetalae</taxon>
        <taxon>rosids</taxon>
        <taxon>fabids</taxon>
        <taxon>Fabales</taxon>
        <taxon>Fabaceae</taxon>
        <taxon>Papilionoideae</taxon>
        <taxon>50 kb inversion clade</taxon>
        <taxon>NPAAA clade</taxon>
        <taxon>indigoferoid/millettioid clade</taxon>
        <taxon>Phaseoleae</taxon>
        <taxon>Canavalia</taxon>
    </lineage>
</organism>
<evidence type="ECO:0000313" key="2">
    <source>
        <dbReference type="Proteomes" id="UP001367508"/>
    </source>
</evidence>
<accession>A0AAN9JU04</accession>
<sequence length="122" mass="13789">MMPHERPTPKPRTTPQLFSAPFALLHCLSKAFALHHSATLSFLPLSSNSVVPLLSNWLQLILSDDDLPYRALPSQLLFSLRSFSPAYFNAFKSSDHQFITVMRELNTNSVKLGDFRITRISS</sequence>
<keyword evidence="2" id="KW-1185">Reference proteome</keyword>
<reference evidence="1 2" key="1">
    <citation type="submission" date="2024-01" db="EMBL/GenBank/DDBJ databases">
        <title>The genomes of 5 underutilized Papilionoideae crops provide insights into root nodulation and disease resistanc.</title>
        <authorList>
            <person name="Jiang F."/>
        </authorList>
    </citation>
    <scope>NUCLEOTIDE SEQUENCE [LARGE SCALE GENOMIC DNA]</scope>
    <source>
        <strain evidence="1">LVBAO_FW01</strain>
        <tissue evidence="1">Leaves</tissue>
    </source>
</reference>
<protein>
    <submittedName>
        <fullName evidence="1">Uncharacterized protein</fullName>
    </submittedName>
</protein>
<dbReference type="Proteomes" id="UP001367508">
    <property type="component" value="Unassembled WGS sequence"/>
</dbReference>
<dbReference type="AlphaFoldDB" id="A0AAN9JU04"/>
<proteinExistence type="predicted"/>
<name>A0AAN9JU04_CANGL</name>
<comment type="caution">
    <text evidence="1">The sequence shown here is derived from an EMBL/GenBank/DDBJ whole genome shotgun (WGS) entry which is preliminary data.</text>
</comment>
<dbReference type="EMBL" id="JAYMYQ010000014">
    <property type="protein sequence ID" value="KAK7304304.1"/>
    <property type="molecule type" value="Genomic_DNA"/>
</dbReference>